<evidence type="ECO:0000313" key="3">
    <source>
        <dbReference type="Proteomes" id="UP001606210"/>
    </source>
</evidence>
<organism evidence="2 3">
    <name type="scientific">Pelomonas parva</name>
    <dbReference type="NCBI Taxonomy" id="3299032"/>
    <lineage>
        <taxon>Bacteria</taxon>
        <taxon>Pseudomonadati</taxon>
        <taxon>Pseudomonadota</taxon>
        <taxon>Betaproteobacteria</taxon>
        <taxon>Burkholderiales</taxon>
        <taxon>Sphaerotilaceae</taxon>
        <taxon>Roseateles</taxon>
    </lineage>
</organism>
<dbReference type="EMBL" id="JBIGHV010000004">
    <property type="protein sequence ID" value="MFG6430422.1"/>
    <property type="molecule type" value="Genomic_DNA"/>
</dbReference>
<protein>
    <submittedName>
        <fullName evidence="2">PEP-CTERM sorting domain-containing protein</fullName>
    </submittedName>
</protein>
<dbReference type="RefSeq" id="WP_394478683.1">
    <property type="nucleotide sequence ID" value="NZ_JBIGHV010000004.1"/>
</dbReference>
<evidence type="ECO:0000313" key="2">
    <source>
        <dbReference type="EMBL" id="MFG6430422.1"/>
    </source>
</evidence>
<gene>
    <name evidence="2" type="ORF">ACG00Y_10880</name>
</gene>
<keyword evidence="3" id="KW-1185">Reference proteome</keyword>
<dbReference type="NCBIfam" id="TIGR02595">
    <property type="entry name" value="PEP_CTERM"/>
    <property type="match status" value="1"/>
</dbReference>
<dbReference type="Proteomes" id="UP001606210">
    <property type="component" value="Unassembled WGS sequence"/>
</dbReference>
<evidence type="ECO:0000256" key="1">
    <source>
        <dbReference type="SAM" id="MobiDB-lite"/>
    </source>
</evidence>
<accession>A0ABW7F5A0</accession>
<reference evidence="2 3" key="1">
    <citation type="submission" date="2024-08" db="EMBL/GenBank/DDBJ databases">
        <authorList>
            <person name="Lu H."/>
        </authorList>
    </citation>
    <scope>NUCLEOTIDE SEQUENCE [LARGE SCALE GENOMIC DNA]</scope>
    <source>
        <strain evidence="2 3">LYH14W</strain>
    </source>
</reference>
<comment type="caution">
    <text evidence="2">The sequence shown here is derived from an EMBL/GenBank/DDBJ whole genome shotgun (WGS) entry which is preliminary data.</text>
</comment>
<sequence length="205" mass="21098">MPTPAPSPVPVPTPAPAPSPVDLPPATALRQNPVSDGDACAGCAYFVESSFVYVVGSLTGQVKFATPLSTNVGRAWLSLNRLGGTADAHAVSVFGVGSDSVQLAIGELRAGSLLGELQIPAGLSAGQEVFLDVTDFVRSTPAAYLSFNLYSTGAVDLFSSLEINEGLPSQLILSAVPEPSEAALMFAGLLTLAGWLRRRAFKAPA</sequence>
<feature type="region of interest" description="Disordered" evidence="1">
    <location>
        <begin position="1"/>
        <end position="23"/>
    </location>
</feature>
<proteinExistence type="predicted"/>
<name>A0ABW7F5A0_9BURK</name>
<dbReference type="InterPro" id="IPR013424">
    <property type="entry name" value="Ice-binding_C"/>
</dbReference>